<feature type="domain" description="Vitellogenin" evidence="9">
    <location>
        <begin position="40"/>
        <end position="649"/>
    </location>
</feature>
<dbReference type="Gene3D" id="2.30.230.10">
    <property type="entry name" value="Lipovitellin, beta-sheet shell regions, chain A"/>
    <property type="match status" value="1"/>
</dbReference>
<evidence type="ECO:0000256" key="8">
    <source>
        <dbReference type="SAM" id="SignalP"/>
    </source>
</evidence>
<dbReference type="SMART" id="SM01169">
    <property type="entry name" value="DUF1943"/>
    <property type="match status" value="1"/>
</dbReference>
<keyword evidence="6" id="KW-0325">Glycoprotein</keyword>
<keyword evidence="2" id="KW-0813">Transport</keyword>
<dbReference type="InterPro" id="IPR052418">
    <property type="entry name" value="Apolipoprotein_B"/>
</dbReference>
<name>A0A6P3W9L0_CLUHA</name>
<dbReference type="GO" id="GO:0030301">
    <property type="term" value="P:cholesterol transport"/>
    <property type="evidence" value="ECO:0007669"/>
    <property type="project" value="TreeGrafter"/>
</dbReference>
<keyword evidence="5" id="KW-0445">Lipid transport</keyword>
<evidence type="ECO:0000256" key="5">
    <source>
        <dbReference type="ARBA" id="ARBA00023055"/>
    </source>
</evidence>
<dbReference type="GO" id="GO:0120020">
    <property type="term" value="F:cholesterol transfer activity"/>
    <property type="evidence" value="ECO:0007669"/>
    <property type="project" value="TreeGrafter"/>
</dbReference>
<dbReference type="Gene3D" id="2.20.80.10">
    <property type="entry name" value="Lipovitellin-phosvitin complex, chain A, domain 4"/>
    <property type="match status" value="1"/>
</dbReference>
<keyword evidence="10" id="KW-1185">Reference proteome</keyword>
<dbReference type="GO" id="GO:0042632">
    <property type="term" value="P:cholesterol homeostasis"/>
    <property type="evidence" value="ECO:0007669"/>
    <property type="project" value="TreeGrafter"/>
</dbReference>
<dbReference type="GO" id="GO:0034359">
    <property type="term" value="C:mature chylomicron"/>
    <property type="evidence" value="ECO:0007669"/>
    <property type="project" value="TreeGrafter"/>
</dbReference>
<dbReference type="InterPro" id="IPR011030">
    <property type="entry name" value="Lipovitellin_superhlx_dom"/>
</dbReference>
<evidence type="ECO:0000256" key="7">
    <source>
        <dbReference type="PROSITE-ProRule" id="PRU00557"/>
    </source>
</evidence>
<dbReference type="SMART" id="SM00638">
    <property type="entry name" value="LPD_N"/>
    <property type="match status" value="1"/>
</dbReference>
<evidence type="ECO:0000256" key="3">
    <source>
        <dbReference type="ARBA" id="ARBA00022525"/>
    </source>
</evidence>
<sequence length="4373" mass="489816">MGDTKLWLLLLLSVQALAAEQGTEPGGDEQASTCPLGARYKNFRKYLYTYTTESRNGVSGTANLRNGPKVSCKVELEVLHPCTFVLHTSECSLSEVSVIDPQGQPVYRQAAGSEAFQAAMERNQLSFVVETMGEVLVFPKEEEPKNILNVKRGIISALNIPSMDSQKNREMATIHGKCKGTVFVNITEDIDTGFTVHRDLSQCSQFSPLRLSSSPLALIRGLHTPLSMLVSSSQECNYQFDNRRKHMTAAQCTEKHLFRPFSHDDKYGISSEVTQSLTLQDSAKINKRAFDTGSGADAGLHMEEAEDKHPTQTKDAVLSTMRDLNSLAPDQGQQRTGLFHKLVVEMRGLQNRTLTVAVEEMMAVSAPLTWQALAQCGTPECRSSLLFQLRKPDVAGPVADAVVYGMSLAGLQTSPEEIWDLLAVAESRSTRPVMYALGYAVKNLYKPLSEDHHEAFDAAADFLLSKLGDCAGGEDETFLILRVIGIVGGPVQEKVESALLSCVSQSAASPLVQKTAIQAFRRMFVTPRIRESLLQVYQDEGPTQKRLAAYLILIRSRGRHVLRPVIEHHRNQERDPEVRSFVASHLANLWGSAELKQNEDLYQQFSDIFGDEIQSFGEKSQHHLLEIPDIGNLQSHVVAEQNTRLPKEVILKAAERLFGFSNELIEIGIEGEGLDQLAESLVGEDALVPNVLFAAMNWVADNTSPEIKNIFDKWIAPMRGERLKRQVPQDVMKELGDSFNTFVEKLRSSESPEALAYLRLMQHELGYIRTSDFKQFSEDIAKYANIVFKSLPAKALKSLLSGTDNELFAHYIFMDENMVLPTASGFPLRLSLSGVFAPGAKGGISISPNMHQLSFMPSAGLEFITHMGVHIPEFVAAGIEMHTNLYHESALNAKVTVADNQIKLSIPPPEGNVQLFVISNKLLSVSSSQPKIVPSLVEDRTDTTECHPLFTGLKYCTVMRYSNASSNDLAPYFPLTGETKFALELQPTGEVTEYSAAIAYKLLREGKEGRHKVDSVKITLMMEGSQPSEATATMKYNRNKNIFTTDLQIPDNDFEAGLKLTAGDSNVKGKKMKGFTIDVTNKNIPQLSLVGRARLDSMKDALVQVELDIPSLLSKATATASLKKENGLILQLETDVDIPKTSSQQAVIIRYDENKVEVELKSDLNSDFDKLFPNMEHIRNNLQSAIDDMLDQQVPKTDMKLRHIVSKGFEAVNIWLDKVAADVPYVNSLRSRRSIPELPPVPEKLFLKWETLFRYQFNKGRITISLPLPLGGQSSEDLKIPSKLSIPNIYMPDIGLDIPANTIVIPAFTIPQNFDFSMPMLGLAELTTKVTSSLCHWEGSILGGNNTVDTPSFIGQYKIVSDCPLAYKTEGTGMITGSFEDSFKYSVNTSLSHSLLDVSFSVSETVAWKQNVVGRESIRLQASSPLGLSASLHSSFQSVTNDDQFKADGDVDGDFKVGPMFAKFTYTQSYMVDGEEEPNAKGESTFKLDSSIVQLENTINGDYTNDVLTLQSKTIMPNDALKHMLELKLEDCKFSLKSDATAKVLSNTVTNKIDLGSTCEAANLKVEIQTDDGTNRAYSVLTGTLDSSGLETNLDGTVMFDSCHGSHKSSLNIGSTGLSTSGTTSLQCSPLTFDNAFTGKIDNNGATISFTSKASGRDNRGEIKVEGKVTPLQASVNSVLKGNLFDADMLNTMNVALNRQGLTFSDSMAGSLKSMRAESTHSLAVTLWTLAFRSKTDGFVCDGTSYKHDIKVNLKPFVAMISTNNDIELYDMSLSNEGQLKLEPLKIDLSGSVTGGHTDGDHIKHTCSMNYADLAGAVKCDTNVKLSEAQFNHNFDLQYAGLSSKFSSEALINSKILRLESTLRTMAEPFSLTVDAILNSDSEVQLYGKHKGQLYSKFLLRAEPLGIAHSHDCRASATHEMPSGATHETHLENKLEGVLTPSEQSWLWKIKSKLNNNAYNQDISTYNNDEKIGMEFAGVVFTNLLSKAAMSDDPQFQSDHSFENQEFSLSAFLKYDKNSDSHTLSLPFIDNLPAVFEQLKASIVNVFETVQQFINSLDVNNVVARFRATLEELPQDIENYITELDLEGKFKQANEKLVSWMQNYAISLDDLETSVENLRKAFEKSILDTASKIRDITVKIRDFVESGTWSETISDFFTQLATDVKAFDANYDISKTLVRAIEAIEDIIRQIDMEKLKDSSLAWLQELETKYEVRDWLQEKVSELKQVIDTFDIMMLAQDLKDYIVSFDLMEFLGQITDQLPTEDIKNTLETMKDILVNWLDEYEIDQKVNYVISKIQDLLQRYEVDKKFKMLTNELIELIKQYKVHETLQQMVDEMKKIEFEYFFNKFMQVLNDIISQLKSIDFKQSIEDLNEYISTTVKAIQKFNFIMHIDDVNQKISELIEYVNEHIKTYEIPQKIEASREFLREIQSTIWNYLDQLKATRVGEMLTMLKDVLDKTAYKDIQFKVLDMLEDMKQRISDMDIKAEIMYYLERASESYTNVLAYISLQFDKLIEAIRQVAKDQEILDQVRNAVEGILDALKKAEIQTSSFTVPLTDLTIPAVTIALQNLQDIDIPSQITIPEFTLLEIITVPSTTLDFEELKQMLIKLIEEIRDFELPMVELEAIFGDLRVLYMSDLPDLTFPEIKLSEIRIPGITIPKLNCENFDITKLPIPEVKLPEIPSEVQVPAFGKLYGELRINSPHYTLVTGATLENSTTAPKSPQFTVTVTSQAKSTIELLEFSLDGTLRLEAPRMKKMILKETLKTSHVAFNIDHEGDLIFSGPSAEATARTTAKATTEVYTAELENIVEFALKNGISASMVTNYNHNLNIPNADISSQATMTQTSKAQFESGAISVTVGTNGSGKVSGNYFSDEGTHNSKLDFNVNFGTAKLTFNGETKSKALTLKQDVNIESVIMSHVTIDVQTKTGTPFIKSSVMTLKGTAEMEDLKIDLKASHDAELIGKVSGTISNALEFLAKPFEIVLDCKHKGNTKIIFPLKLTGKVDLQNDFGFILNSEKQRVCLVGLARFNQYKYNHNFTMDNNNNDFGIYGAMNGEANLDFLTLPLSIPEMTLPYFDVKTPMIKDISLWEDYGLNTLLTTPRQSFDMDFNLLYQKNPDTHALYFDLVPIYNMINNQAEFLQTKFDVGRDRVFNDLMDSYHQAKTQYEKFKIETSSLPPRYIRVPGYTVPVLNIEVSAFRAEMPAFSFLIPKEVSTPSFKVPALGFSVPSYTLVLPYLELPVLHVPETLRELTLPTFRLPEVQNSIMLPAMGNMTYDFSFKSSVITLNANGGVYNQSDIVAKLGASSTSVFDVLQGKFEGTTSLTMNRGLKMATSMVLEHMNVDGNHDSSLSCTGRGLEATMTNVAKVTLPVLILELEQESRVHSHSSPNFGTKLKGKYNFYDPYINVIANGDFDQKVDLGLHFDHISVDSHTKAKIDGTMMETGIFSGGLDNEAYFFLNVKSHRSTVNTLVNTKFEHDNIKILNIEVSEMIALEASLRRLYATMKYTGVNEANIASFNTNGKHSAQVTFEMVPLTAVMFDVEFDISQPSTVGDAEMVQKIDIDITAEKQSLKWSGREQITSIVHACDLVLSNDEAEIRIEATQSWEGYLALLKSIRLPVYQKTLWDVLKFDLVTNSENRQFFNASTIVVYTKSAEGFKFEFLQIPEIIDDINMALENVNLLDYVSLPQTLTIPPFEVPFTSIRSPRKYVDLKNIEIPDAITVPEVDISLPGLPKVTIPVLQIATKYNEGKIPYLSVNLAEFKITIAGISLPEFVYDLSAQMPICGLPLPEIPRLFFEIPEISLKLPASIFIPTFGSLSTMVRVSSPIYEETWTTMVENKDPELVTSLQANCTSTIAFLEYDLNAKATWRLVDGALSMNGISKLTHSDLNVGWQHSLTQNIRTKRQETQDSSSHHTLNVDIISPTFTDMSCRYASHKNGITASVSSPSAGFMGFQLQRRSPSQYYGKIFGRYPSSPDKDTDMVTVKATLRNSEKLSLQVAWNWNSVSDILYGVRKNTPHITASLKKFINKYHTAHFGMDLNRASLKMKNSLSNTIERTYHEVPQILNAMQNSVEQISQHTKEAYKTAADNIPSIDIQEMRNRFSDKARVLYKYYEKSARVLLDAIMQFLRETKFDLPGLEEKLSGQELYHRVRRSVSAAIEQATKRFTGLMETIYSYVSSIEITLPYIDKVIQGQEILDNLPTMKSIEDRVRDTMKRWENLKLETLFKSLNDFLKLCIMKAEEFITSLQPVQLEDLLAKLKDRMAEAGNIPAIEEIRSQITEAKKDAATYKDMAKMKVQEMYSNLTIENINEGVVFAVDEFESYFLGGANEFHDQLRYHTQGAEPYLKISNKKAELEIPLPFFWKSFNEWPTDTRG</sequence>
<feature type="chain" id="PRO_5028302651" evidence="8">
    <location>
        <begin position="19"/>
        <end position="4373"/>
    </location>
</feature>
<dbReference type="GO" id="GO:0042953">
    <property type="term" value="P:lipoprotein transport"/>
    <property type="evidence" value="ECO:0007669"/>
    <property type="project" value="TreeGrafter"/>
</dbReference>
<organism evidence="10 11">
    <name type="scientific">Clupea harengus</name>
    <name type="common">Atlantic herring</name>
    <dbReference type="NCBI Taxonomy" id="7950"/>
    <lineage>
        <taxon>Eukaryota</taxon>
        <taxon>Metazoa</taxon>
        <taxon>Chordata</taxon>
        <taxon>Craniata</taxon>
        <taxon>Vertebrata</taxon>
        <taxon>Euteleostomi</taxon>
        <taxon>Actinopterygii</taxon>
        <taxon>Neopterygii</taxon>
        <taxon>Teleostei</taxon>
        <taxon>Clupei</taxon>
        <taxon>Clupeiformes</taxon>
        <taxon>Clupeoidei</taxon>
        <taxon>Clupeidae</taxon>
        <taxon>Clupea</taxon>
    </lineage>
</organism>
<dbReference type="InterPro" id="IPR015816">
    <property type="entry name" value="Vitellinogen_b-sht_N"/>
</dbReference>
<dbReference type="PANTHER" id="PTHR13769:SF6">
    <property type="entry name" value="APOLIPOPROTEIN B-100"/>
    <property type="match status" value="1"/>
</dbReference>
<dbReference type="SUPFAM" id="SSF48431">
    <property type="entry name" value="Lipovitellin-phosvitin complex, superhelical domain"/>
    <property type="match status" value="1"/>
</dbReference>
<dbReference type="Pfam" id="PF01347">
    <property type="entry name" value="Vitellogenin_N"/>
    <property type="match status" value="1"/>
</dbReference>
<dbReference type="CTD" id="566465"/>
<keyword evidence="3" id="KW-0964">Secreted</keyword>
<dbReference type="PANTHER" id="PTHR13769">
    <property type="entry name" value="APOLIPOPROTEIN B"/>
    <property type="match status" value="1"/>
</dbReference>
<dbReference type="KEGG" id="char:105908314"/>
<dbReference type="Pfam" id="PF06448">
    <property type="entry name" value="DUF1081"/>
    <property type="match status" value="1"/>
</dbReference>
<reference evidence="11" key="1">
    <citation type="submission" date="2025-08" db="UniProtKB">
        <authorList>
            <consortium name="RefSeq"/>
        </authorList>
    </citation>
    <scope>IDENTIFICATION</scope>
</reference>
<dbReference type="GO" id="GO:0006642">
    <property type="term" value="P:triglyceride mobilization"/>
    <property type="evidence" value="ECO:0007669"/>
    <property type="project" value="TreeGrafter"/>
</dbReference>
<evidence type="ECO:0000256" key="4">
    <source>
        <dbReference type="ARBA" id="ARBA00022729"/>
    </source>
</evidence>
<dbReference type="GO" id="GO:0034362">
    <property type="term" value="C:low-density lipoprotein particle"/>
    <property type="evidence" value="ECO:0007669"/>
    <property type="project" value="TreeGrafter"/>
</dbReference>
<dbReference type="InterPro" id="IPR015819">
    <property type="entry name" value="Lipid_transp_b-sht_shell"/>
</dbReference>
<dbReference type="GO" id="GO:0034361">
    <property type="term" value="C:very-low-density lipoprotein particle"/>
    <property type="evidence" value="ECO:0007669"/>
    <property type="project" value="TreeGrafter"/>
</dbReference>
<dbReference type="InterPro" id="IPR009454">
    <property type="entry name" value="Lipid_transpt_open_b-sht"/>
</dbReference>
<dbReference type="SUPFAM" id="SSF56968">
    <property type="entry name" value="Lipovitellin-phosvitin complex, beta-sheet shell regions"/>
    <property type="match status" value="2"/>
</dbReference>
<evidence type="ECO:0000259" key="9">
    <source>
        <dbReference type="PROSITE" id="PS51211"/>
    </source>
</evidence>
<accession>A0A6P3W9L0</accession>
<dbReference type="Proteomes" id="UP000515152">
    <property type="component" value="Chromosome 14"/>
</dbReference>
<dbReference type="RefSeq" id="XP_012692253.2">
    <property type="nucleotide sequence ID" value="XM_012836799.3"/>
</dbReference>
<protein>
    <submittedName>
        <fullName evidence="11">Apolipoprotein B-100</fullName>
    </submittedName>
</protein>
<dbReference type="OrthoDB" id="6484170at2759"/>
<dbReference type="InterPro" id="IPR015255">
    <property type="entry name" value="Vitellinogen_open_b-sht"/>
</dbReference>
<dbReference type="GeneID" id="105908314"/>
<feature type="signal peptide" evidence="8">
    <location>
        <begin position="1"/>
        <end position="18"/>
    </location>
</feature>
<dbReference type="PROSITE" id="PS51211">
    <property type="entry name" value="VITELLOGENIN"/>
    <property type="match status" value="1"/>
</dbReference>
<evidence type="ECO:0000256" key="2">
    <source>
        <dbReference type="ARBA" id="ARBA00022448"/>
    </source>
</evidence>
<keyword evidence="4 8" id="KW-0732">Signal</keyword>
<dbReference type="InterPro" id="IPR001747">
    <property type="entry name" value="Vitellogenin_N"/>
</dbReference>
<evidence type="ECO:0000256" key="1">
    <source>
        <dbReference type="ARBA" id="ARBA00004613"/>
    </source>
</evidence>
<dbReference type="Gene3D" id="1.25.10.20">
    <property type="entry name" value="Vitellinogen, superhelical"/>
    <property type="match status" value="1"/>
</dbReference>
<evidence type="ECO:0000313" key="11">
    <source>
        <dbReference type="RefSeq" id="XP_012692253.2"/>
    </source>
</evidence>
<gene>
    <name evidence="11" type="primary">apoba</name>
</gene>
<dbReference type="Pfam" id="PF09172">
    <property type="entry name" value="Vit_open_b-sht"/>
    <property type="match status" value="1"/>
</dbReference>
<dbReference type="GO" id="GO:0050750">
    <property type="term" value="F:low-density lipoprotein particle receptor binding"/>
    <property type="evidence" value="ECO:0007669"/>
    <property type="project" value="TreeGrafter"/>
</dbReference>
<comment type="subcellular location">
    <subcellularLocation>
        <location evidence="1">Secreted</location>
    </subcellularLocation>
</comment>
<evidence type="ECO:0000313" key="10">
    <source>
        <dbReference type="Proteomes" id="UP000515152"/>
    </source>
</evidence>
<comment type="caution">
    <text evidence="7">Lacks conserved residue(s) required for the propagation of feature annotation.</text>
</comment>
<evidence type="ECO:0000256" key="6">
    <source>
        <dbReference type="ARBA" id="ARBA00023180"/>
    </source>
</evidence>
<proteinExistence type="predicted"/>